<evidence type="ECO:0000256" key="8">
    <source>
        <dbReference type="ARBA" id="ARBA00022801"/>
    </source>
</evidence>
<evidence type="ECO:0000256" key="4">
    <source>
        <dbReference type="ARBA" id="ARBA00022722"/>
    </source>
</evidence>
<organism evidence="13 14">
    <name type="scientific">Trichoglossum hirsutum</name>
    <dbReference type="NCBI Taxonomy" id="265104"/>
    <lineage>
        <taxon>Eukaryota</taxon>
        <taxon>Fungi</taxon>
        <taxon>Dikarya</taxon>
        <taxon>Ascomycota</taxon>
        <taxon>Pezizomycotina</taxon>
        <taxon>Geoglossomycetes</taxon>
        <taxon>Geoglossales</taxon>
        <taxon>Geoglossaceae</taxon>
        <taxon>Trichoglossum</taxon>
    </lineage>
</organism>
<gene>
    <name evidence="13" type="ORF">GP486_005964</name>
</gene>
<name>A0A9P8L887_9PEZI</name>
<dbReference type="GO" id="GO:0016787">
    <property type="term" value="F:hydrolase activity"/>
    <property type="evidence" value="ECO:0007669"/>
    <property type="project" value="UniProtKB-KW"/>
</dbReference>
<dbReference type="PRINTS" id="PR00227">
    <property type="entry name" value="GEMCOATAL1"/>
</dbReference>
<sequence length="297" mass="34136">MPMTHRTRMIIPDTPTPIRTFDIPSDYEDTEEVVTNTAIRRNTGNLLFASSIPTTPSLIQSSPPQNAQINPFLDIIADSESIDSDDPTSLPAQSPSTHTDNLGRETDSSAPPSLLQVLNNNNVGRFRFTTKSIFLTYPRCDIPPETFNNAIQPFNFAEYYAIREEHKDGTPHYHVLAEFKEKPNIKNPRKFDIQNYHCNIQKTRNCLAAWRYLHKKDGSSKYVRGTLKAPKTIRKDMKDNFWSDAVQINNDDTFLTEFKRNAPKEFILSYCNISAYRRDTFAPKQHDYEPPFRIDIG</sequence>
<keyword evidence="1" id="KW-0808">Transferase</keyword>
<dbReference type="GO" id="GO:0000166">
    <property type="term" value="F:nucleotide binding"/>
    <property type="evidence" value="ECO:0007669"/>
    <property type="project" value="UniProtKB-KW"/>
</dbReference>
<proteinExistence type="predicted"/>
<dbReference type="GO" id="GO:0004519">
    <property type="term" value="F:endonuclease activity"/>
    <property type="evidence" value="ECO:0007669"/>
    <property type="project" value="UniProtKB-KW"/>
</dbReference>
<keyword evidence="10" id="KW-0238">DNA-binding</keyword>
<evidence type="ECO:0000256" key="10">
    <source>
        <dbReference type="ARBA" id="ARBA00023125"/>
    </source>
</evidence>
<reference evidence="13" key="1">
    <citation type="submission" date="2021-03" db="EMBL/GenBank/DDBJ databases">
        <title>Comparative genomics and phylogenomic investigation of the class Geoglossomycetes provide insights into ecological specialization and systematics.</title>
        <authorList>
            <person name="Melie T."/>
            <person name="Pirro S."/>
            <person name="Miller A.N."/>
            <person name="Quandt A."/>
        </authorList>
    </citation>
    <scope>NUCLEOTIDE SEQUENCE</scope>
    <source>
        <strain evidence="13">CAQ_001_2017</strain>
    </source>
</reference>
<evidence type="ECO:0000256" key="2">
    <source>
        <dbReference type="ARBA" id="ARBA00022695"/>
    </source>
</evidence>
<feature type="compositionally biased region" description="Polar residues" evidence="11">
    <location>
        <begin position="90"/>
        <end position="100"/>
    </location>
</feature>
<keyword evidence="14" id="KW-1185">Reference proteome</keyword>
<keyword evidence="2" id="KW-0548">Nucleotidyltransferase</keyword>
<keyword evidence="4" id="KW-0540">Nuclease</keyword>
<feature type="region of interest" description="Disordered" evidence="11">
    <location>
        <begin position="80"/>
        <end position="113"/>
    </location>
</feature>
<dbReference type="InterPro" id="IPR049912">
    <property type="entry name" value="CRESS_DNA_REP"/>
</dbReference>
<dbReference type="Proteomes" id="UP000750711">
    <property type="component" value="Unassembled WGS sequence"/>
</dbReference>
<dbReference type="GO" id="GO:0016779">
    <property type="term" value="F:nucleotidyltransferase activity"/>
    <property type="evidence" value="ECO:0007669"/>
    <property type="project" value="UniProtKB-KW"/>
</dbReference>
<dbReference type="InterPro" id="IPR001191">
    <property type="entry name" value="Gemini_AL1_REP"/>
</dbReference>
<keyword evidence="6" id="KW-0547">Nucleotide-binding</keyword>
<evidence type="ECO:0000256" key="11">
    <source>
        <dbReference type="SAM" id="MobiDB-lite"/>
    </source>
</evidence>
<keyword evidence="7" id="KW-0255">Endonuclease</keyword>
<protein>
    <recommendedName>
        <fullName evidence="12">CRESS-DNA virus Rep endonuclease domain-containing protein</fullName>
    </recommendedName>
</protein>
<comment type="caution">
    <text evidence="13">The sequence shown here is derived from an EMBL/GenBank/DDBJ whole genome shotgun (WGS) entry which is preliminary data.</text>
</comment>
<evidence type="ECO:0000256" key="3">
    <source>
        <dbReference type="ARBA" id="ARBA00022705"/>
    </source>
</evidence>
<dbReference type="GO" id="GO:0006260">
    <property type="term" value="P:DNA replication"/>
    <property type="evidence" value="ECO:0007669"/>
    <property type="project" value="UniProtKB-KW"/>
</dbReference>
<evidence type="ECO:0000256" key="7">
    <source>
        <dbReference type="ARBA" id="ARBA00022759"/>
    </source>
</evidence>
<dbReference type="AlphaFoldDB" id="A0A9P8L887"/>
<dbReference type="GO" id="GO:0005198">
    <property type="term" value="F:structural molecule activity"/>
    <property type="evidence" value="ECO:0007669"/>
    <property type="project" value="InterPro"/>
</dbReference>
<evidence type="ECO:0000256" key="9">
    <source>
        <dbReference type="ARBA" id="ARBA00023124"/>
    </source>
</evidence>
<keyword evidence="8" id="KW-0378">Hydrolase</keyword>
<feature type="domain" description="CRESS-DNA virus Rep endonuclease" evidence="12">
    <location>
        <begin position="127"/>
        <end position="227"/>
    </location>
</feature>
<keyword evidence="9" id="KW-0190">Covalent protein-DNA linkage</keyword>
<evidence type="ECO:0000313" key="14">
    <source>
        <dbReference type="Proteomes" id="UP000750711"/>
    </source>
</evidence>
<evidence type="ECO:0000256" key="6">
    <source>
        <dbReference type="ARBA" id="ARBA00022741"/>
    </source>
</evidence>
<dbReference type="SUPFAM" id="SSF55464">
    <property type="entry name" value="Origin of replication-binding domain, RBD-like"/>
    <property type="match status" value="1"/>
</dbReference>
<dbReference type="EMBL" id="JAGHQM010001226">
    <property type="protein sequence ID" value="KAH0556100.1"/>
    <property type="molecule type" value="Genomic_DNA"/>
</dbReference>
<keyword evidence="3" id="KW-0235">DNA replication</keyword>
<dbReference type="PROSITE" id="PS52020">
    <property type="entry name" value="CRESS_DNA_REP"/>
    <property type="match status" value="1"/>
</dbReference>
<dbReference type="Pfam" id="PF00799">
    <property type="entry name" value="Gemini_AL1"/>
    <property type="match status" value="1"/>
</dbReference>
<keyword evidence="5" id="KW-0479">Metal-binding</keyword>
<dbReference type="Gene3D" id="3.40.1310.20">
    <property type="match status" value="1"/>
</dbReference>
<dbReference type="GO" id="GO:0046872">
    <property type="term" value="F:metal ion binding"/>
    <property type="evidence" value="ECO:0007669"/>
    <property type="project" value="UniProtKB-KW"/>
</dbReference>
<evidence type="ECO:0000256" key="5">
    <source>
        <dbReference type="ARBA" id="ARBA00022723"/>
    </source>
</evidence>
<evidence type="ECO:0000313" key="13">
    <source>
        <dbReference type="EMBL" id="KAH0556100.1"/>
    </source>
</evidence>
<evidence type="ECO:0000259" key="12">
    <source>
        <dbReference type="PROSITE" id="PS52020"/>
    </source>
</evidence>
<accession>A0A9P8L887</accession>
<evidence type="ECO:0000256" key="1">
    <source>
        <dbReference type="ARBA" id="ARBA00022679"/>
    </source>
</evidence>
<dbReference type="GO" id="GO:0003677">
    <property type="term" value="F:DNA binding"/>
    <property type="evidence" value="ECO:0007669"/>
    <property type="project" value="UniProtKB-KW"/>
</dbReference>